<feature type="region of interest" description="Disordered" evidence="1">
    <location>
        <begin position="1"/>
        <end position="51"/>
    </location>
</feature>
<reference evidence="3" key="1">
    <citation type="submission" date="2014-12" db="EMBL/GenBank/DDBJ databases">
        <title>Genome Sequence of Valsa Canker Pathogens Uncovers a Specific Adaption of Colonization on Woody Bark.</title>
        <authorList>
            <person name="Yin Z."/>
            <person name="Liu H."/>
            <person name="Gao X."/>
            <person name="Li Z."/>
            <person name="Song N."/>
            <person name="Ke X."/>
            <person name="Dai Q."/>
            <person name="Wu Y."/>
            <person name="Sun Y."/>
            <person name="Xu J.-R."/>
            <person name="Kang Z.K."/>
            <person name="Wang L."/>
            <person name="Huang L."/>
        </authorList>
    </citation>
    <scope>NUCLEOTIDE SEQUENCE [LARGE SCALE GENOMIC DNA]</scope>
    <source>
        <strain evidence="3">SXYL134</strain>
    </source>
</reference>
<sequence>MPLDQGRGNGEPTAGWRVSLIPRGKQLRLSSGQSGGEHGAAEDSKCQDELGRDLHLEEVGLDF</sequence>
<name>A0A194VAA4_CYTMA</name>
<organism evidence="2 3">
    <name type="scientific">Cytospora mali</name>
    <name type="common">Apple Valsa canker fungus</name>
    <name type="synonym">Valsa mali</name>
    <dbReference type="NCBI Taxonomy" id="578113"/>
    <lineage>
        <taxon>Eukaryota</taxon>
        <taxon>Fungi</taxon>
        <taxon>Dikarya</taxon>
        <taxon>Ascomycota</taxon>
        <taxon>Pezizomycotina</taxon>
        <taxon>Sordariomycetes</taxon>
        <taxon>Sordariomycetidae</taxon>
        <taxon>Diaporthales</taxon>
        <taxon>Cytosporaceae</taxon>
        <taxon>Cytospora</taxon>
    </lineage>
</organism>
<proteinExistence type="predicted"/>
<accession>A0A194VAA4</accession>
<evidence type="ECO:0000313" key="3">
    <source>
        <dbReference type="Proteomes" id="UP000078576"/>
    </source>
</evidence>
<evidence type="ECO:0000256" key="1">
    <source>
        <dbReference type="SAM" id="MobiDB-lite"/>
    </source>
</evidence>
<dbReference type="AlphaFoldDB" id="A0A194VAA4"/>
<feature type="compositionally biased region" description="Basic and acidic residues" evidence="1">
    <location>
        <begin position="39"/>
        <end position="51"/>
    </location>
</feature>
<protein>
    <submittedName>
        <fullName evidence="2">Uncharacterized protein</fullName>
    </submittedName>
</protein>
<evidence type="ECO:0000313" key="2">
    <source>
        <dbReference type="EMBL" id="KUI60900.1"/>
    </source>
</evidence>
<keyword evidence="3" id="KW-1185">Reference proteome</keyword>
<gene>
    <name evidence="2" type="ORF">VP1G_11238</name>
</gene>
<dbReference type="Proteomes" id="UP000078576">
    <property type="component" value="Unassembled WGS sequence"/>
</dbReference>
<dbReference type="EMBL" id="KN714762">
    <property type="protein sequence ID" value="KUI60900.1"/>
    <property type="molecule type" value="Genomic_DNA"/>
</dbReference>